<evidence type="ECO:0000256" key="1">
    <source>
        <dbReference type="SAM" id="Coils"/>
    </source>
</evidence>
<comment type="caution">
    <text evidence="2">The sequence shown here is derived from an EMBL/GenBank/DDBJ whole genome shotgun (WGS) entry which is preliminary data.</text>
</comment>
<feature type="coiled-coil region" evidence="1">
    <location>
        <begin position="249"/>
        <end position="369"/>
    </location>
</feature>
<dbReference type="Gene3D" id="1.10.287.1490">
    <property type="match status" value="1"/>
</dbReference>
<proteinExistence type="predicted"/>
<gene>
    <name evidence="2" type="ORF">PDIGIT_LOCUS5434</name>
</gene>
<reference evidence="2" key="1">
    <citation type="submission" date="2023-01" db="EMBL/GenBank/DDBJ databases">
        <authorList>
            <person name="Van Ghelder C."/>
            <person name="Rancurel C."/>
        </authorList>
    </citation>
    <scope>NUCLEOTIDE SEQUENCE</scope>
    <source>
        <strain evidence="2">CNCM I-4278</strain>
    </source>
</reference>
<keyword evidence="3" id="KW-1185">Reference proteome</keyword>
<dbReference type="EMBL" id="CAOQHR010000003">
    <property type="protein sequence ID" value="CAI6332411.1"/>
    <property type="molecule type" value="Genomic_DNA"/>
</dbReference>
<dbReference type="OrthoDB" id="3945906at2759"/>
<organism evidence="2 3">
    <name type="scientific">Periconia digitata</name>
    <dbReference type="NCBI Taxonomy" id="1303443"/>
    <lineage>
        <taxon>Eukaryota</taxon>
        <taxon>Fungi</taxon>
        <taxon>Dikarya</taxon>
        <taxon>Ascomycota</taxon>
        <taxon>Pezizomycotina</taxon>
        <taxon>Dothideomycetes</taxon>
        <taxon>Pleosporomycetidae</taxon>
        <taxon>Pleosporales</taxon>
        <taxon>Massarineae</taxon>
        <taxon>Periconiaceae</taxon>
        <taxon>Periconia</taxon>
    </lineage>
</organism>
<accession>A0A9W4UCH8</accession>
<sequence>MVPHQPFRGSIAMGASKYAPPQRKKEHAAFLAASASAISASAISDAASTAGLDMSLTVRQEQPPAATETKLNPGLQVAMEQGMALKQEVDEHTAKLSKSTSTAAATRQILMALHDALKSEDPAAAAGKLQVVETLWFELEKLYTSIQEARSALPGFIEKQNHAASLIIGTVANSAFRGVHDELKVQHQKVDLQHNLLVEQERAFEDAKARLTSQLQEQSEAHRAEVSALKDSISRMALTNGCLRQDLDAKTKEVAVQDLEHRKNLAKEQKKAESLAAELKHTQEKYGNQSVEYGNAFASMNEHKKTAEDLRKQTGDLQDTTNDLRSQLAKVTSERGTLLEQLSRVKEAVATAEATLRKLEEEHKLLKGAFGAVKSENLELTTKLRGAQQKAELLNCTCANLKLDNDTLRTAAADVNKKQKAENGALQASNTELQKQLSELKMANDKLNGEVDALKASRDGFSRQLLEAKAAIKNADLRASMGPAETHQEIATLKEQLASATQLGIDAYSKFKSMEPTYRKADEYRLENEKLKAGGATTAATEVAFWKSKYNQVLAEKLEG</sequence>
<evidence type="ECO:0000313" key="2">
    <source>
        <dbReference type="EMBL" id="CAI6332411.1"/>
    </source>
</evidence>
<protein>
    <submittedName>
        <fullName evidence="2">Uncharacterized protein</fullName>
    </submittedName>
</protein>
<keyword evidence="1" id="KW-0175">Coiled coil</keyword>
<dbReference type="Proteomes" id="UP001152607">
    <property type="component" value="Unassembled WGS sequence"/>
</dbReference>
<name>A0A9W4UCH8_9PLEO</name>
<dbReference type="AlphaFoldDB" id="A0A9W4UCH8"/>
<feature type="coiled-coil region" evidence="1">
    <location>
        <begin position="416"/>
        <end position="457"/>
    </location>
</feature>
<evidence type="ECO:0000313" key="3">
    <source>
        <dbReference type="Proteomes" id="UP001152607"/>
    </source>
</evidence>